<evidence type="ECO:0000256" key="1">
    <source>
        <dbReference type="ARBA" id="ARBA00009437"/>
    </source>
</evidence>
<dbReference type="PANTHER" id="PTHR30126:SF40">
    <property type="entry name" value="HTH-TYPE TRANSCRIPTIONAL REGULATOR GLTR"/>
    <property type="match status" value="1"/>
</dbReference>
<evidence type="ECO:0000256" key="2">
    <source>
        <dbReference type="ARBA" id="ARBA00023015"/>
    </source>
</evidence>
<keyword evidence="4" id="KW-0804">Transcription</keyword>
<dbReference type="InterPro" id="IPR000847">
    <property type="entry name" value="LysR_HTH_N"/>
</dbReference>
<dbReference type="PANTHER" id="PTHR30126">
    <property type="entry name" value="HTH-TYPE TRANSCRIPTIONAL REGULATOR"/>
    <property type="match status" value="1"/>
</dbReference>
<dbReference type="Gene3D" id="1.10.10.10">
    <property type="entry name" value="Winged helix-like DNA-binding domain superfamily/Winged helix DNA-binding domain"/>
    <property type="match status" value="1"/>
</dbReference>
<dbReference type="Pfam" id="PF03466">
    <property type="entry name" value="LysR_substrate"/>
    <property type="match status" value="1"/>
</dbReference>
<reference evidence="6" key="1">
    <citation type="submission" date="2021-10" db="EMBL/GenBank/DDBJ databases">
        <title>Anaerobic single-cell dispensing facilitates the cultivation of human gut bacteria.</title>
        <authorList>
            <person name="Afrizal A."/>
        </authorList>
    </citation>
    <scope>NUCLEOTIDE SEQUENCE</scope>
    <source>
        <strain evidence="6">CLA-AA-H215</strain>
    </source>
</reference>
<comment type="similarity">
    <text evidence="1">Belongs to the LysR transcriptional regulatory family.</text>
</comment>
<dbReference type="EMBL" id="JAJEQR010000001">
    <property type="protein sequence ID" value="MCC2229389.1"/>
    <property type="molecule type" value="Genomic_DNA"/>
</dbReference>
<dbReference type="GO" id="GO:0003700">
    <property type="term" value="F:DNA-binding transcription factor activity"/>
    <property type="evidence" value="ECO:0007669"/>
    <property type="project" value="InterPro"/>
</dbReference>
<dbReference type="GO" id="GO:0000976">
    <property type="term" value="F:transcription cis-regulatory region binding"/>
    <property type="evidence" value="ECO:0007669"/>
    <property type="project" value="TreeGrafter"/>
</dbReference>
<gene>
    <name evidence="6" type="ORF">LKD81_00025</name>
</gene>
<evidence type="ECO:0000256" key="3">
    <source>
        <dbReference type="ARBA" id="ARBA00023125"/>
    </source>
</evidence>
<dbReference type="InterPro" id="IPR005119">
    <property type="entry name" value="LysR_subst-bd"/>
</dbReference>
<comment type="caution">
    <text evidence="6">The sequence shown here is derived from an EMBL/GenBank/DDBJ whole genome shotgun (WGS) entry which is preliminary data.</text>
</comment>
<dbReference type="RefSeq" id="WP_308452225.1">
    <property type="nucleotide sequence ID" value="NZ_JAJEQR010000001.1"/>
</dbReference>
<evidence type="ECO:0000259" key="5">
    <source>
        <dbReference type="PROSITE" id="PS50931"/>
    </source>
</evidence>
<evidence type="ECO:0000313" key="6">
    <source>
        <dbReference type="EMBL" id="MCC2229389.1"/>
    </source>
</evidence>
<organism evidence="6 7">
    <name type="scientific">Hominifimenecus microfluidus</name>
    <dbReference type="NCBI Taxonomy" id="2885348"/>
    <lineage>
        <taxon>Bacteria</taxon>
        <taxon>Bacillati</taxon>
        <taxon>Bacillota</taxon>
        <taxon>Clostridia</taxon>
        <taxon>Lachnospirales</taxon>
        <taxon>Lachnospiraceae</taxon>
        <taxon>Hominifimenecus</taxon>
    </lineage>
</organism>
<protein>
    <submittedName>
        <fullName evidence="6">LysR family transcriptional regulator</fullName>
    </submittedName>
</protein>
<dbReference type="AlphaFoldDB" id="A0AAE3JD10"/>
<dbReference type="Gene3D" id="3.40.190.290">
    <property type="match status" value="1"/>
</dbReference>
<evidence type="ECO:0000256" key="4">
    <source>
        <dbReference type="ARBA" id="ARBA00023163"/>
    </source>
</evidence>
<keyword evidence="3" id="KW-0238">DNA-binding</keyword>
<dbReference type="PRINTS" id="PR00039">
    <property type="entry name" value="HTHLYSR"/>
</dbReference>
<dbReference type="CDD" id="cd05466">
    <property type="entry name" value="PBP2_LTTR_substrate"/>
    <property type="match status" value="1"/>
</dbReference>
<dbReference type="FunFam" id="1.10.10.10:FF:000001">
    <property type="entry name" value="LysR family transcriptional regulator"/>
    <property type="match status" value="1"/>
</dbReference>
<dbReference type="PROSITE" id="PS50931">
    <property type="entry name" value="HTH_LYSR"/>
    <property type="match status" value="1"/>
</dbReference>
<dbReference type="SUPFAM" id="SSF46785">
    <property type="entry name" value="Winged helix' DNA-binding domain"/>
    <property type="match status" value="1"/>
</dbReference>
<keyword evidence="2" id="KW-0805">Transcription regulation</keyword>
<dbReference type="Pfam" id="PF00126">
    <property type="entry name" value="HTH_1"/>
    <property type="match status" value="1"/>
</dbReference>
<dbReference type="SUPFAM" id="SSF53850">
    <property type="entry name" value="Periplasmic binding protein-like II"/>
    <property type="match status" value="1"/>
</dbReference>
<accession>A0AAE3JD10</accession>
<evidence type="ECO:0000313" key="7">
    <source>
        <dbReference type="Proteomes" id="UP001198182"/>
    </source>
</evidence>
<proteinExistence type="inferred from homology"/>
<sequence>MTLNQILYFNMIVKTGNMRQAAEQLYIAQPSLSASIACLEKELGVKLFHRRHQRLHLTPEGEAFLEHAEIILHEIESARNHMEQMSEKRETMLRIGSISTPFCNYFPDIFCQFLALPENKNVQFTLDSENTLRLVYGLEKGIYDIILCSKTNDPTLKQYPIISNQLIFLCPRDKYSKPETWEALAAMNLIGYEKKSTMDGILEDIALSKNVHFNFVYRAPNEESIVALVEHGLGPALLPRNSYINHQLSVEYPLPYNTVIQRQIYLTIKKDFLYYGATGRFIDFLLQKAKEDSPDK</sequence>
<name>A0AAE3JD10_9FIRM</name>
<dbReference type="InterPro" id="IPR036388">
    <property type="entry name" value="WH-like_DNA-bd_sf"/>
</dbReference>
<dbReference type="Proteomes" id="UP001198182">
    <property type="component" value="Unassembled WGS sequence"/>
</dbReference>
<dbReference type="InterPro" id="IPR036390">
    <property type="entry name" value="WH_DNA-bd_sf"/>
</dbReference>
<feature type="domain" description="HTH lysR-type" evidence="5">
    <location>
        <begin position="1"/>
        <end position="58"/>
    </location>
</feature>
<keyword evidence="7" id="KW-1185">Reference proteome</keyword>